<proteinExistence type="predicted"/>
<accession>A0A1H9VU03</accession>
<organism evidence="1 2">
    <name type="scientific">Actinokineospora terrae</name>
    <dbReference type="NCBI Taxonomy" id="155974"/>
    <lineage>
        <taxon>Bacteria</taxon>
        <taxon>Bacillati</taxon>
        <taxon>Actinomycetota</taxon>
        <taxon>Actinomycetes</taxon>
        <taxon>Pseudonocardiales</taxon>
        <taxon>Pseudonocardiaceae</taxon>
        <taxon>Actinokineospora</taxon>
    </lineage>
</organism>
<dbReference type="RefSeq" id="WP_092781346.1">
    <property type="nucleotide sequence ID" value="NZ_FOGI01000009.1"/>
</dbReference>
<reference evidence="2" key="1">
    <citation type="submission" date="2016-10" db="EMBL/GenBank/DDBJ databases">
        <authorList>
            <person name="Varghese N."/>
            <person name="Submissions S."/>
        </authorList>
    </citation>
    <scope>NUCLEOTIDE SEQUENCE [LARGE SCALE GENOMIC DNA]</scope>
    <source>
        <strain evidence="2">DSM 44260</strain>
    </source>
</reference>
<dbReference type="EMBL" id="FOGI01000009">
    <property type="protein sequence ID" value="SES24753.1"/>
    <property type="molecule type" value="Genomic_DNA"/>
</dbReference>
<sequence length="132" mass="14231">MSSDDDLLAELRALLDRLDPMPARVRDAAVAAGALLGIDWAELELFAAERVLVRGSGEVWRGDGVVVELGARITGLVDHDLGVSHVELHSRDGSTLLHPDPIGTFSADLPEGRVRLVLHRSNATALVSPWLR</sequence>
<evidence type="ECO:0000313" key="2">
    <source>
        <dbReference type="Proteomes" id="UP000199051"/>
    </source>
</evidence>
<evidence type="ECO:0000313" key="1">
    <source>
        <dbReference type="EMBL" id="SES24753.1"/>
    </source>
</evidence>
<dbReference type="Proteomes" id="UP000199051">
    <property type="component" value="Unassembled WGS sequence"/>
</dbReference>
<dbReference type="AlphaFoldDB" id="A0A1H9VU03"/>
<protein>
    <submittedName>
        <fullName evidence="1">Uncharacterized protein</fullName>
    </submittedName>
</protein>
<name>A0A1H9VU03_9PSEU</name>
<gene>
    <name evidence="1" type="ORF">SAMN04487818_10956</name>
</gene>
<dbReference type="STRING" id="155974.SAMN04487818_10956"/>
<keyword evidence="2" id="KW-1185">Reference proteome</keyword>